<evidence type="ECO:0000259" key="1">
    <source>
        <dbReference type="PROSITE" id="PS50234"/>
    </source>
</evidence>
<dbReference type="Gene3D" id="3.40.50.410">
    <property type="entry name" value="von Willebrand factor, type A domain"/>
    <property type="match status" value="1"/>
</dbReference>
<dbReference type="PANTHER" id="PTHR24020:SF87">
    <property type="entry name" value="COLLAGEN ALPHA-1(VI) CHAIN-LIKE"/>
    <property type="match status" value="1"/>
</dbReference>
<dbReference type="SUPFAM" id="SSF53300">
    <property type="entry name" value="vWA-like"/>
    <property type="match status" value="1"/>
</dbReference>
<feature type="domain" description="VWFA" evidence="1">
    <location>
        <begin position="62"/>
        <end position="227"/>
    </location>
</feature>
<accession>F2DUH1</accession>
<dbReference type="SMART" id="SM00327">
    <property type="entry name" value="VWA"/>
    <property type="match status" value="1"/>
</dbReference>
<dbReference type="PROSITE" id="PS50234">
    <property type="entry name" value="VWFA"/>
    <property type="match status" value="1"/>
</dbReference>
<dbReference type="InterPro" id="IPR002035">
    <property type="entry name" value="VWF_A"/>
</dbReference>
<reference evidence="2" key="1">
    <citation type="journal article" date="2011" name="Plant Physiol.">
        <title>Comprehensive sequence analysis of 24,783 barley full-length cDNAs derived from 12 clone libraries.</title>
        <authorList>
            <person name="Matsumoto T."/>
            <person name="Tanaka T."/>
            <person name="Sakai H."/>
            <person name="Amano N."/>
            <person name="Kanamori H."/>
            <person name="Kurita K."/>
            <person name="Kikuta A."/>
            <person name="Kamiya K."/>
            <person name="Yamamoto M."/>
            <person name="Ikawa H."/>
            <person name="Fujii N."/>
            <person name="Hori K."/>
            <person name="Itoh T."/>
            <person name="Sato K."/>
        </authorList>
    </citation>
    <scope>NUCLEOTIDE SEQUENCE</scope>
    <source>
        <tissue evidence="2">Shoot and root</tissue>
    </source>
</reference>
<proteinExistence type="evidence at transcript level"/>
<dbReference type="Pfam" id="PF00092">
    <property type="entry name" value="VWA"/>
    <property type="match status" value="1"/>
</dbReference>
<evidence type="ECO:0000313" key="2">
    <source>
        <dbReference type="EMBL" id="BAJ98742.1"/>
    </source>
</evidence>
<dbReference type="AlphaFoldDB" id="F2DUH1"/>
<sequence>MAKYNMNLNFLASTFWSNFLFNNWATMSSELKSNNSQSTCPECLHSAYLIDSVTTRCNKYQSISFLVDESGSIGASAFQYAKSFLYAYVNQTYDDLSIMSIHFFDSTFDPYIYYGNNRATILNMIQSKAYRGAGTATGNAINNSVALIKNKNFPNGVPKILVILTDGGSYDSVIEAANNARKNGIMLFCVGIGSNVNTAQLIQIAGSTSNIVYISSYSSLTNLVNLIENYFCKQIIDVNLGDFIYGNKVRVPTSPSYFRVARSSNATQYYKLTVNYESDPSTAG</sequence>
<organism evidence="2">
    <name type="scientific">Hordeum vulgare subsp. vulgare</name>
    <name type="common">Domesticated barley</name>
    <dbReference type="NCBI Taxonomy" id="112509"/>
    <lineage>
        <taxon>Eukaryota</taxon>
        <taxon>Viridiplantae</taxon>
        <taxon>Streptophyta</taxon>
        <taxon>Embryophyta</taxon>
        <taxon>Tracheophyta</taxon>
        <taxon>Spermatophyta</taxon>
        <taxon>Magnoliopsida</taxon>
        <taxon>Liliopsida</taxon>
        <taxon>Poales</taxon>
        <taxon>Poaceae</taxon>
        <taxon>BOP clade</taxon>
        <taxon>Pooideae</taxon>
        <taxon>Triticodae</taxon>
        <taxon>Triticeae</taxon>
        <taxon>Hordeinae</taxon>
        <taxon>Hordeum</taxon>
    </lineage>
</organism>
<name>F2DUH1_HORVV</name>
<dbReference type="PANTHER" id="PTHR24020">
    <property type="entry name" value="COLLAGEN ALPHA"/>
    <property type="match status" value="1"/>
</dbReference>
<dbReference type="EMBL" id="AK367539">
    <property type="protein sequence ID" value="BAJ98742.1"/>
    <property type="molecule type" value="mRNA"/>
</dbReference>
<protein>
    <submittedName>
        <fullName evidence="2">Predicted protein</fullName>
    </submittedName>
</protein>
<dbReference type="InterPro" id="IPR050525">
    <property type="entry name" value="ECM_Assembly_Org"/>
</dbReference>
<dbReference type="InterPro" id="IPR036465">
    <property type="entry name" value="vWFA_dom_sf"/>
</dbReference>